<gene>
    <name evidence="1" type="ORF">RV045_06665</name>
</gene>
<keyword evidence="2" id="KW-1185">Reference proteome</keyword>
<dbReference type="EMBL" id="JAWDIE010000008">
    <property type="protein sequence ID" value="MEJ7138112.1"/>
    <property type="molecule type" value="Genomic_DNA"/>
</dbReference>
<accession>A0ACC6P1M7</accession>
<name>A0ACC6P1M7_9BURK</name>
<dbReference type="Proteomes" id="UP001364695">
    <property type="component" value="Unassembled WGS sequence"/>
</dbReference>
<reference evidence="1" key="1">
    <citation type="submission" date="2023-10" db="EMBL/GenBank/DDBJ databases">
        <title>Amphibacter perezi, gen. nov., sp. nov. a novel taxa of the family Comamonadaceae, class Betaproteobacteria isolated from the skin microbiota of Pelophylax perezi from different populations.</title>
        <authorList>
            <person name="Costa S."/>
            <person name="Proenca D.N."/>
            <person name="Lopes I."/>
            <person name="Morais P.V."/>
        </authorList>
    </citation>
    <scope>NUCLEOTIDE SEQUENCE</scope>
    <source>
        <strain evidence="1">SL12-8</strain>
    </source>
</reference>
<evidence type="ECO:0000313" key="1">
    <source>
        <dbReference type="EMBL" id="MEJ7138112.1"/>
    </source>
</evidence>
<protein>
    <submittedName>
        <fullName evidence="1">Enoyl-CoA hydratase</fullName>
    </submittedName>
</protein>
<proteinExistence type="predicted"/>
<sequence length="262" mass="28405">MTIKTALLNGVLQIEIARPERKNALTLDMYTAMADALVAAQTDAQVCAVIITGQPGIFTSGNDLEDFLQRPPQDESGWSVSPLGRFMLALRDCDKPVIAAVTGGAVGIGATMLLHCDFVYMSDEARLSMPFVSLALVPEYGASLLLAQRMGQVKASEKLLLGAAITPDEALEWGLVNQVLPPTEVLPQARRTAERFQTLPQEAVCASKRLMRAGQGALVEQAMQREVQVFAQRLSSPETKEAIAAFFQKRSPDFAQFRAPKA</sequence>
<organism evidence="1 2">
    <name type="scientific">Amphibiibacter pelophylacis</name>
    <dbReference type="NCBI Taxonomy" id="1799477"/>
    <lineage>
        <taxon>Bacteria</taxon>
        <taxon>Pseudomonadati</taxon>
        <taxon>Pseudomonadota</taxon>
        <taxon>Betaproteobacteria</taxon>
        <taxon>Burkholderiales</taxon>
        <taxon>Sphaerotilaceae</taxon>
        <taxon>Amphibiibacter</taxon>
    </lineage>
</organism>
<evidence type="ECO:0000313" key="2">
    <source>
        <dbReference type="Proteomes" id="UP001364695"/>
    </source>
</evidence>
<comment type="caution">
    <text evidence="1">The sequence shown here is derived from an EMBL/GenBank/DDBJ whole genome shotgun (WGS) entry which is preliminary data.</text>
</comment>